<reference evidence="1" key="1">
    <citation type="journal article" date="2020" name="Nature">
        <title>Giant virus diversity and host interactions through global metagenomics.</title>
        <authorList>
            <person name="Schulz F."/>
            <person name="Roux S."/>
            <person name="Paez-Espino D."/>
            <person name="Jungbluth S."/>
            <person name="Walsh D.A."/>
            <person name="Denef V.J."/>
            <person name="McMahon K.D."/>
            <person name="Konstantinidis K.T."/>
            <person name="Eloe-Fadrosh E.A."/>
            <person name="Kyrpides N.C."/>
            <person name="Woyke T."/>
        </authorList>
    </citation>
    <scope>NUCLEOTIDE SEQUENCE</scope>
    <source>
        <strain evidence="1">GVMAG-M-3300027734-16</strain>
    </source>
</reference>
<accession>A0A6C0JKJ9</accession>
<protein>
    <submittedName>
        <fullName evidence="1">Uncharacterized protein</fullName>
    </submittedName>
</protein>
<dbReference type="EMBL" id="MN740411">
    <property type="protein sequence ID" value="QHU05290.1"/>
    <property type="molecule type" value="Genomic_DNA"/>
</dbReference>
<dbReference type="AlphaFoldDB" id="A0A6C0JKJ9"/>
<proteinExistence type="predicted"/>
<evidence type="ECO:0000313" key="1">
    <source>
        <dbReference type="EMBL" id="QHU05290.1"/>
    </source>
</evidence>
<name>A0A6C0JKJ9_9ZZZZ</name>
<organism evidence="1">
    <name type="scientific">viral metagenome</name>
    <dbReference type="NCBI Taxonomy" id="1070528"/>
    <lineage>
        <taxon>unclassified sequences</taxon>
        <taxon>metagenomes</taxon>
        <taxon>organismal metagenomes</taxon>
    </lineage>
</organism>
<sequence length="329" mass="35049">MSYTDYLNRMKINTPKILNTQMRLPDASSFTWRTKLANTYINRRTDHVINNSQDNPAPRLFSPAVKGYPGSGFGGRVQDASSYTLSLGAASIGADVFTSGQIISTVINAAGNCLTTTPASQVISEFGNAETRSSTIVERSSLAGLNMGYMRQRIGAGIAAMNVGVCTDRFNPLTTSQFVDTIPEIKTRKIGTQSRDPGDNLGRQIVQNPITTCTTTNTSGDIKGQAKSHQPYNSYSALPNNAIGSGPNVVHGSILTGVQGAQVGGGNQLGERAAKVGSATVLVKNSIPHRSWGNVKSRIPYPYMGTNGVQPPAPAQKRINQPIQHIKGI</sequence>